<gene>
    <name evidence="1" type="ORF">PT974_06709</name>
</gene>
<evidence type="ECO:0000313" key="1">
    <source>
        <dbReference type="EMBL" id="KAK5993280.1"/>
    </source>
</evidence>
<comment type="caution">
    <text evidence="1">The sequence shown here is derived from an EMBL/GenBank/DDBJ whole genome shotgun (WGS) entry which is preliminary data.</text>
</comment>
<accession>A0ABR0SM90</accession>
<reference evidence="1 2" key="1">
    <citation type="submission" date="2024-01" db="EMBL/GenBank/DDBJ databases">
        <title>Complete genome of Cladobotryum mycophilum ATHUM6906.</title>
        <authorList>
            <person name="Christinaki A.C."/>
            <person name="Myridakis A.I."/>
            <person name="Kouvelis V.N."/>
        </authorList>
    </citation>
    <scope>NUCLEOTIDE SEQUENCE [LARGE SCALE GENOMIC DNA]</scope>
    <source>
        <strain evidence="1 2">ATHUM6906</strain>
    </source>
</reference>
<dbReference type="EMBL" id="JAVFKD010000012">
    <property type="protein sequence ID" value="KAK5993280.1"/>
    <property type="molecule type" value="Genomic_DNA"/>
</dbReference>
<organism evidence="1 2">
    <name type="scientific">Cladobotryum mycophilum</name>
    <dbReference type="NCBI Taxonomy" id="491253"/>
    <lineage>
        <taxon>Eukaryota</taxon>
        <taxon>Fungi</taxon>
        <taxon>Dikarya</taxon>
        <taxon>Ascomycota</taxon>
        <taxon>Pezizomycotina</taxon>
        <taxon>Sordariomycetes</taxon>
        <taxon>Hypocreomycetidae</taxon>
        <taxon>Hypocreales</taxon>
        <taxon>Hypocreaceae</taxon>
        <taxon>Cladobotryum</taxon>
    </lineage>
</organism>
<evidence type="ECO:0000313" key="2">
    <source>
        <dbReference type="Proteomes" id="UP001338125"/>
    </source>
</evidence>
<protein>
    <submittedName>
        <fullName evidence="1">Uncharacterized protein</fullName>
    </submittedName>
</protein>
<sequence length="86" mass="9330">MNSALNLLSQRYRHISLLALGVDHYATAVHGRGGGLWDLVGISEVKSLYRYNSHQCPLPGEPAAEIFRAGVSPETSQHLAVFLLAS</sequence>
<keyword evidence="2" id="KW-1185">Reference proteome</keyword>
<name>A0ABR0SM90_9HYPO</name>
<dbReference type="Proteomes" id="UP001338125">
    <property type="component" value="Unassembled WGS sequence"/>
</dbReference>
<proteinExistence type="predicted"/>